<dbReference type="WBParaSite" id="JU765_v2.g18372.t1">
    <property type="protein sequence ID" value="JU765_v2.g18372.t1"/>
    <property type="gene ID" value="JU765_v2.g18372"/>
</dbReference>
<evidence type="ECO:0000313" key="1">
    <source>
        <dbReference type="Proteomes" id="UP000887576"/>
    </source>
</evidence>
<evidence type="ECO:0000313" key="2">
    <source>
        <dbReference type="WBParaSite" id="JU765_v2.g18372.t1"/>
    </source>
</evidence>
<accession>A0AC34QQH1</accession>
<reference evidence="2" key="1">
    <citation type="submission" date="2022-11" db="UniProtKB">
        <authorList>
            <consortium name="WormBaseParasite"/>
        </authorList>
    </citation>
    <scope>IDENTIFICATION</scope>
</reference>
<proteinExistence type="predicted"/>
<sequence>MNQENLHQAKEFIENSTLKPPEKASEFKNDGVKEDSGKGKSSDQDIFGTKQSEKPIETTNPADKAFCEAAAIVE</sequence>
<protein>
    <submittedName>
        <fullName evidence="2">Uncharacterized protein</fullName>
    </submittedName>
</protein>
<dbReference type="Proteomes" id="UP000887576">
    <property type="component" value="Unplaced"/>
</dbReference>
<organism evidence="1 2">
    <name type="scientific">Panagrolaimus sp. JU765</name>
    <dbReference type="NCBI Taxonomy" id="591449"/>
    <lineage>
        <taxon>Eukaryota</taxon>
        <taxon>Metazoa</taxon>
        <taxon>Ecdysozoa</taxon>
        <taxon>Nematoda</taxon>
        <taxon>Chromadorea</taxon>
        <taxon>Rhabditida</taxon>
        <taxon>Tylenchina</taxon>
        <taxon>Panagrolaimomorpha</taxon>
        <taxon>Panagrolaimoidea</taxon>
        <taxon>Panagrolaimidae</taxon>
        <taxon>Panagrolaimus</taxon>
    </lineage>
</organism>
<name>A0AC34QQH1_9BILA</name>